<comment type="similarity">
    <text evidence="1 4 5">Belongs to the bacterial ribosomal protein bL17 family.</text>
</comment>
<organism evidence="7 8">
    <name type="scientific">Kryptobacter tengchongensis</name>
    <dbReference type="NCBI Taxonomy" id="1643429"/>
    <lineage>
        <taxon>Bacteria</taxon>
        <taxon>Pseudomonadati</taxon>
        <taxon>Candidatus Kryptoniota</taxon>
        <taxon>Candidatus Kryptobacter</taxon>
    </lineage>
</organism>
<comment type="subunit">
    <text evidence="4">Part of the 50S ribosomal subunit. Contacts protein L32.</text>
</comment>
<dbReference type="HAMAP" id="MF_01368">
    <property type="entry name" value="Ribosomal_bL17"/>
    <property type="match status" value="1"/>
</dbReference>
<evidence type="ECO:0000256" key="2">
    <source>
        <dbReference type="ARBA" id="ARBA00022980"/>
    </source>
</evidence>
<gene>
    <name evidence="4" type="primary">rplQ</name>
    <name evidence="7" type="ORF">JGI25_00983</name>
</gene>
<dbReference type="GO" id="GO:0003735">
    <property type="term" value="F:structural constituent of ribosome"/>
    <property type="evidence" value="ECO:0007669"/>
    <property type="project" value="InterPro"/>
</dbReference>
<evidence type="ECO:0000313" key="8">
    <source>
        <dbReference type="Proteomes" id="UP000243105"/>
    </source>
</evidence>
<protein>
    <recommendedName>
        <fullName evidence="4">Large ribosomal subunit protein bL17</fullName>
    </recommendedName>
</protein>
<dbReference type="AlphaFoldDB" id="A0A916PC14"/>
<evidence type="ECO:0000256" key="5">
    <source>
        <dbReference type="RuleBase" id="RU000660"/>
    </source>
</evidence>
<dbReference type="PANTHER" id="PTHR14413">
    <property type="entry name" value="RIBOSOMAL PROTEIN L17"/>
    <property type="match status" value="1"/>
</dbReference>
<evidence type="ECO:0000313" key="7">
    <source>
        <dbReference type="EMBL" id="CUT01970.1"/>
    </source>
</evidence>
<dbReference type="Pfam" id="PF01196">
    <property type="entry name" value="Ribosomal_L17"/>
    <property type="match status" value="1"/>
</dbReference>
<dbReference type="RefSeq" id="WP_072212979.1">
    <property type="nucleotide sequence ID" value="NZ_CZVV01000059.1"/>
</dbReference>
<evidence type="ECO:0000256" key="4">
    <source>
        <dbReference type="HAMAP-Rule" id="MF_01368"/>
    </source>
</evidence>
<dbReference type="Proteomes" id="UP000243105">
    <property type="component" value="Unassembled WGS sequence"/>
</dbReference>
<dbReference type="InterPro" id="IPR036373">
    <property type="entry name" value="Ribosomal_bL17_sf"/>
</dbReference>
<dbReference type="GO" id="GO:0022625">
    <property type="term" value="C:cytosolic large ribosomal subunit"/>
    <property type="evidence" value="ECO:0007669"/>
    <property type="project" value="TreeGrafter"/>
</dbReference>
<dbReference type="PANTHER" id="PTHR14413:SF16">
    <property type="entry name" value="LARGE RIBOSOMAL SUBUNIT PROTEIN BL17M"/>
    <property type="match status" value="1"/>
</dbReference>
<dbReference type="InterPro" id="IPR000456">
    <property type="entry name" value="Ribosomal_bL17"/>
</dbReference>
<name>A0A916PC14_KRYT1</name>
<dbReference type="EMBL" id="CZVV01000059">
    <property type="protein sequence ID" value="CUT01970.1"/>
    <property type="molecule type" value="Genomic_DNA"/>
</dbReference>
<keyword evidence="2 4" id="KW-0689">Ribosomal protein</keyword>
<dbReference type="NCBIfam" id="TIGR00059">
    <property type="entry name" value="L17"/>
    <property type="match status" value="1"/>
</dbReference>
<evidence type="ECO:0000256" key="1">
    <source>
        <dbReference type="ARBA" id="ARBA00008777"/>
    </source>
</evidence>
<comment type="caution">
    <text evidence="7">The sequence shown here is derived from an EMBL/GenBank/DDBJ whole genome shotgun (WGS) entry which is preliminary data.</text>
</comment>
<keyword evidence="3 4" id="KW-0687">Ribonucleoprotein</keyword>
<dbReference type="PROSITE" id="PS01167">
    <property type="entry name" value="RIBOSOMAL_L17"/>
    <property type="match status" value="1"/>
</dbReference>
<dbReference type="GO" id="GO:0006412">
    <property type="term" value="P:translation"/>
    <property type="evidence" value="ECO:0007669"/>
    <property type="project" value="UniProtKB-UniRule"/>
</dbReference>
<evidence type="ECO:0000256" key="3">
    <source>
        <dbReference type="ARBA" id="ARBA00023274"/>
    </source>
</evidence>
<reference evidence="7 8" key="1">
    <citation type="submission" date="2015-11" db="EMBL/GenBank/DDBJ databases">
        <authorList>
            <person name="Varghese N."/>
        </authorList>
    </citation>
    <scope>NUCLEOTIDE SEQUENCE [LARGE SCALE GENOMIC DNA]</scope>
    <source>
        <strain evidence="7 8">JGI-25</strain>
    </source>
</reference>
<accession>A0A916PC14</accession>
<proteinExistence type="inferred from homology"/>
<dbReference type="Gene3D" id="3.90.1030.10">
    <property type="entry name" value="Ribosomal protein L17"/>
    <property type="match status" value="1"/>
</dbReference>
<evidence type="ECO:0000256" key="6">
    <source>
        <dbReference type="SAM" id="MobiDB-lite"/>
    </source>
</evidence>
<dbReference type="SUPFAM" id="SSF64263">
    <property type="entry name" value="Prokaryotic ribosomal protein L17"/>
    <property type="match status" value="1"/>
</dbReference>
<sequence>MRHLKKGRKLKRTHSHRKATLSALATALFLHKRIVTTVAKAKEARRFAEKLITKAKRGDVHSRRLVAKFIRNRQALKELFNEIAPRVMDRPGGYTRVVRLGFRRGDSAELAVLELVDYNIGTGMVKPKKEKKAETQPAGEQVSKQPST</sequence>
<feature type="region of interest" description="Disordered" evidence="6">
    <location>
        <begin position="126"/>
        <end position="148"/>
    </location>
</feature>
<dbReference type="InterPro" id="IPR047859">
    <property type="entry name" value="Ribosomal_bL17_CS"/>
</dbReference>